<evidence type="ECO:0000313" key="6">
    <source>
        <dbReference type="EMBL" id="KAK7842810.1"/>
    </source>
</evidence>
<dbReference type="InterPro" id="IPR005123">
    <property type="entry name" value="Oxoglu/Fe-dep_dioxygenase_dom"/>
</dbReference>
<dbReference type="GO" id="GO:0031418">
    <property type="term" value="F:L-ascorbic acid binding"/>
    <property type="evidence" value="ECO:0007669"/>
    <property type="project" value="UniProtKB-KW"/>
</dbReference>
<keyword evidence="3 4" id="KW-0408">Iron</keyword>
<comment type="caution">
    <text evidence="6">The sequence shown here is derived from an EMBL/GenBank/DDBJ whole genome shotgun (WGS) entry which is preliminary data.</text>
</comment>
<keyword evidence="7" id="KW-1185">Reference proteome</keyword>
<evidence type="ECO:0000256" key="1">
    <source>
        <dbReference type="ARBA" id="ARBA00022723"/>
    </source>
</evidence>
<keyword evidence="4" id="KW-0560">Oxidoreductase</keyword>
<dbReference type="GO" id="GO:0016491">
    <property type="term" value="F:oxidoreductase activity"/>
    <property type="evidence" value="ECO:0007669"/>
    <property type="project" value="UniProtKB-KW"/>
</dbReference>
<sequence length="228" mass="25276">MRNVAVSIVRFITMGLGLEAQKFCDTFEEGTYELRMNCYPPCPEPERVIGLNPHADISGITLLLECGDTPGLQVLKDEHWVNVEPVNGAIVVNLGHIMEIISNGNYKAPDHRAVVNNSKQRMSIVTFCYPNPSLDIGPAEKLIKSGSPPIISNGNYKAPDHRAVVNNSKQRMSIVTFCYPNPSLDIGPAEKLIKSGSPPVYKTLTNAEYFHSFFNRKLEVSFIDSLKI</sequence>
<dbReference type="PANTHER" id="PTHR47991">
    <property type="entry name" value="OXOGLUTARATE/IRON-DEPENDENT DIOXYGENASE"/>
    <property type="match status" value="1"/>
</dbReference>
<dbReference type="InterPro" id="IPR044861">
    <property type="entry name" value="IPNS-like_FE2OG_OXY"/>
</dbReference>
<dbReference type="Gene3D" id="2.60.120.330">
    <property type="entry name" value="B-lactam Antibiotic, Isopenicillin N Synthase, Chain"/>
    <property type="match status" value="2"/>
</dbReference>
<comment type="similarity">
    <text evidence="4">Belongs to the iron/ascorbate-dependent oxidoreductase family.</text>
</comment>
<reference evidence="6 7" key="1">
    <citation type="journal article" date="2018" name="Sci. Data">
        <title>The draft genome sequence of cork oak.</title>
        <authorList>
            <person name="Ramos A.M."/>
            <person name="Usie A."/>
            <person name="Barbosa P."/>
            <person name="Barros P.M."/>
            <person name="Capote T."/>
            <person name="Chaves I."/>
            <person name="Simoes F."/>
            <person name="Abreu I."/>
            <person name="Carrasquinho I."/>
            <person name="Faro C."/>
            <person name="Guimaraes J.B."/>
            <person name="Mendonca D."/>
            <person name="Nobrega F."/>
            <person name="Rodrigues L."/>
            <person name="Saibo N.J.M."/>
            <person name="Varela M.C."/>
            <person name="Egas C."/>
            <person name="Matos J."/>
            <person name="Miguel C.M."/>
            <person name="Oliveira M.M."/>
            <person name="Ricardo C.P."/>
            <person name="Goncalves S."/>
        </authorList>
    </citation>
    <scope>NUCLEOTIDE SEQUENCE [LARGE SCALE GENOMIC DNA]</scope>
    <source>
        <strain evidence="7">cv. HL8</strain>
    </source>
</reference>
<dbReference type="AlphaFoldDB" id="A0AAW0KTK5"/>
<evidence type="ECO:0000313" key="7">
    <source>
        <dbReference type="Proteomes" id="UP000237347"/>
    </source>
</evidence>
<evidence type="ECO:0000256" key="4">
    <source>
        <dbReference type="RuleBase" id="RU003682"/>
    </source>
</evidence>
<evidence type="ECO:0000259" key="5">
    <source>
        <dbReference type="PROSITE" id="PS51471"/>
    </source>
</evidence>
<feature type="domain" description="Fe2OG dioxygenase" evidence="5">
    <location>
        <begin position="30"/>
        <end position="130"/>
    </location>
</feature>
<dbReference type="PROSITE" id="PS51471">
    <property type="entry name" value="FE2OG_OXY"/>
    <property type="match status" value="1"/>
</dbReference>
<dbReference type="EMBL" id="PKMF04000215">
    <property type="protein sequence ID" value="KAK7842810.1"/>
    <property type="molecule type" value="Genomic_DNA"/>
</dbReference>
<dbReference type="Pfam" id="PF03171">
    <property type="entry name" value="2OG-FeII_Oxy"/>
    <property type="match status" value="1"/>
</dbReference>
<organism evidence="6 7">
    <name type="scientific">Quercus suber</name>
    <name type="common">Cork oak</name>
    <dbReference type="NCBI Taxonomy" id="58331"/>
    <lineage>
        <taxon>Eukaryota</taxon>
        <taxon>Viridiplantae</taxon>
        <taxon>Streptophyta</taxon>
        <taxon>Embryophyta</taxon>
        <taxon>Tracheophyta</taxon>
        <taxon>Spermatophyta</taxon>
        <taxon>Magnoliopsida</taxon>
        <taxon>eudicotyledons</taxon>
        <taxon>Gunneridae</taxon>
        <taxon>Pentapetalae</taxon>
        <taxon>rosids</taxon>
        <taxon>fabids</taxon>
        <taxon>Fagales</taxon>
        <taxon>Fagaceae</taxon>
        <taxon>Quercus</taxon>
    </lineage>
</organism>
<accession>A0AAW0KTK5</accession>
<gene>
    <name evidence="6" type="primary">CODM_2</name>
    <name evidence="6" type="ORF">CFP56_013364</name>
</gene>
<dbReference type="InterPro" id="IPR050295">
    <property type="entry name" value="Plant_2OG-oxidoreductases"/>
</dbReference>
<proteinExistence type="inferred from homology"/>
<keyword evidence="1 4" id="KW-0479">Metal-binding</keyword>
<dbReference type="GO" id="GO:0046872">
    <property type="term" value="F:metal ion binding"/>
    <property type="evidence" value="ECO:0007669"/>
    <property type="project" value="UniProtKB-KW"/>
</dbReference>
<keyword evidence="2" id="KW-0847">Vitamin C</keyword>
<dbReference type="SUPFAM" id="SSF51197">
    <property type="entry name" value="Clavaminate synthase-like"/>
    <property type="match status" value="2"/>
</dbReference>
<dbReference type="Proteomes" id="UP000237347">
    <property type="component" value="Unassembled WGS sequence"/>
</dbReference>
<evidence type="ECO:0000256" key="3">
    <source>
        <dbReference type="ARBA" id="ARBA00023004"/>
    </source>
</evidence>
<dbReference type="InterPro" id="IPR027443">
    <property type="entry name" value="IPNS-like_sf"/>
</dbReference>
<name>A0AAW0KTK5_QUESU</name>
<protein>
    <submittedName>
        <fullName evidence="6">Codeine o-demethylase</fullName>
    </submittedName>
</protein>
<evidence type="ECO:0000256" key="2">
    <source>
        <dbReference type="ARBA" id="ARBA00022896"/>
    </source>
</evidence>